<dbReference type="EMBL" id="WJXW01000007">
    <property type="protein sequence ID" value="KAF9734753.1"/>
    <property type="molecule type" value="Genomic_DNA"/>
</dbReference>
<keyword evidence="1" id="KW-0732">Signal</keyword>
<comment type="caution">
    <text evidence="2">The sequence shown here is derived from an EMBL/GenBank/DDBJ whole genome shotgun (WGS) entry which is preliminary data.</text>
</comment>
<dbReference type="AlphaFoldDB" id="A0A9P6KPJ4"/>
<evidence type="ECO:0008006" key="4">
    <source>
        <dbReference type="Google" id="ProtNLM"/>
    </source>
</evidence>
<proteinExistence type="predicted"/>
<keyword evidence="3" id="KW-1185">Reference proteome</keyword>
<name>A0A9P6KPJ4_9PLEO</name>
<organism evidence="2 3">
    <name type="scientific">Paraphaeosphaeria minitans</name>
    <dbReference type="NCBI Taxonomy" id="565426"/>
    <lineage>
        <taxon>Eukaryota</taxon>
        <taxon>Fungi</taxon>
        <taxon>Dikarya</taxon>
        <taxon>Ascomycota</taxon>
        <taxon>Pezizomycotina</taxon>
        <taxon>Dothideomycetes</taxon>
        <taxon>Pleosporomycetidae</taxon>
        <taxon>Pleosporales</taxon>
        <taxon>Massarineae</taxon>
        <taxon>Didymosphaeriaceae</taxon>
        <taxon>Paraphaeosphaeria</taxon>
    </lineage>
</organism>
<dbReference type="Proteomes" id="UP000756921">
    <property type="component" value="Unassembled WGS sequence"/>
</dbReference>
<dbReference type="PANTHER" id="PTHR36578">
    <property type="entry name" value="CHROMOSOME 15, WHOLE GENOME SHOTGUN SEQUENCE"/>
    <property type="match status" value="1"/>
</dbReference>
<evidence type="ECO:0000313" key="2">
    <source>
        <dbReference type="EMBL" id="KAF9734753.1"/>
    </source>
</evidence>
<feature type="signal peptide" evidence="1">
    <location>
        <begin position="1"/>
        <end position="19"/>
    </location>
</feature>
<feature type="chain" id="PRO_5040204673" description="Apple domain-containing protein" evidence="1">
    <location>
        <begin position="20"/>
        <end position="216"/>
    </location>
</feature>
<accession>A0A9P6KPJ4</accession>
<sequence length="216" mass="24122">MRFARVFLFIGAIGRLGSCASWAKNNDSCTPLPPGKGPKPELDISSYFLYDEKMTSPSKNAPTPAQWTRSFQGLNASSTGDNYLGYEILDSYDTFACADHCTEKNECQSINIFFERAPSIKPGRLCPNPPSTTLIKCTMWSTFVTEAKAKNHGSWDYNFERLIIDSNAYFNTRAIDPTTGLYPSPGPGQTFEYCGAERCYNRSGSRKKYQPSCFVL</sequence>
<dbReference type="OrthoDB" id="271448at2759"/>
<protein>
    <recommendedName>
        <fullName evidence="4">Apple domain-containing protein</fullName>
    </recommendedName>
</protein>
<gene>
    <name evidence="2" type="ORF">PMIN01_07656</name>
</gene>
<reference evidence="2" key="1">
    <citation type="journal article" date="2020" name="Mol. Plant Microbe Interact.">
        <title>Genome Sequence of the Biocontrol Agent Coniothyrium minitans strain Conio (IMI 134523).</title>
        <authorList>
            <person name="Patel D."/>
            <person name="Shittu T.A."/>
            <person name="Baroncelli R."/>
            <person name="Muthumeenakshi S."/>
            <person name="Osborne T.H."/>
            <person name="Janganan T.K."/>
            <person name="Sreenivasaprasad S."/>
        </authorList>
    </citation>
    <scope>NUCLEOTIDE SEQUENCE</scope>
    <source>
        <strain evidence="2">Conio</strain>
    </source>
</reference>
<dbReference type="PANTHER" id="PTHR36578:SF1">
    <property type="entry name" value="APPLE DOMAIN-CONTAINING PROTEIN"/>
    <property type="match status" value="1"/>
</dbReference>
<evidence type="ECO:0000313" key="3">
    <source>
        <dbReference type="Proteomes" id="UP000756921"/>
    </source>
</evidence>
<evidence type="ECO:0000256" key="1">
    <source>
        <dbReference type="SAM" id="SignalP"/>
    </source>
</evidence>